<dbReference type="PANTHER" id="PTHR47369">
    <property type="entry name" value="BTB/POZ DOMAIN-CONTAINING PROTEIN"/>
    <property type="match status" value="1"/>
</dbReference>
<accession>A0A4R0RIJ4</accession>
<feature type="compositionally biased region" description="Low complexity" evidence="1">
    <location>
        <begin position="27"/>
        <end position="39"/>
    </location>
</feature>
<evidence type="ECO:0000256" key="1">
    <source>
        <dbReference type="SAM" id="MobiDB-lite"/>
    </source>
</evidence>
<organism evidence="2 3">
    <name type="scientific">Steccherinum ochraceum</name>
    <dbReference type="NCBI Taxonomy" id="92696"/>
    <lineage>
        <taxon>Eukaryota</taxon>
        <taxon>Fungi</taxon>
        <taxon>Dikarya</taxon>
        <taxon>Basidiomycota</taxon>
        <taxon>Agaricomycotina</taxon>
        <taxon>Agaricomycetes</taxon>
        <taxon>Polyporales</taxon>
        <taxon>Steccherinaceae</taxon>
        <taxon>Steccherinum</taxon>
    </lineage>
</organism>
<keyword evidence="3" id="KW-1185">Reference proteome</keyword>
<evidence type="ECO:0000313" key="2">
    <source>
        <dbReference type="EMBL" id="TCD65625.1"/>
    </source>
</evidence>
<dbReference type="OrthoDB" id="6359943at2759"/>
<gene>
    <name evidence="2" type="ORF">EIP91_002430</name>
</gene>
<comment type="caution">
    <text evidence="2">The sequence shown here is derived from an EMBL/GenBank/DDBJ whole genome shotgun (WGS) entry which is preliminary data.</text>
</comment>
<dbReference type="InterPro" id="IPR011333">
    <property type="entry name" value="SKP1/BTB/POZ_sf"/>
</dbReference>
<proteinExistence type="predicted"/>
<reference evidence="2 3" key="1">
    <citation type="submission" date="2018-11" db="EMBL/GenBank/DDBJ databases">
        <title>Genome assembly of Steccherinum ochraceum LE-BIN_3174, the white-rot fungus of the Steccherinaceae family (The Residual Polyporoid clade, Polyporales, Basidiomycota).</title>
        <authorList>
            <person name="Fedorova T.V."/>
            <person name="Glazunova O.A."/>
            <person name="Landesman E.O."/>
            <person name="Moiseenko K.V."/>
            <person name="Psurtseva N.V."/>
            <person name="Savinova O.S."/>
            <person name="Shakhova N.V."/>
            <person name="Tyazhelova T.V."/>
            <person name="Vasina D.V."/>
        </authorList>
    </citation>
    <scope>NUCLEOTIDE SEQUENCE [LARGE SCALE GENOMIC DNA]</scope>
    <source>
        <strain evidence="2 3">LE-BIN_3174</strain>
    </source>
</reference>
<dbReference type="SUPFAM" id="SSF54695">
    <property type="entry name" value="POZ domain"/>
    <property type="match status" value="1"/>
</dbReference>
<dbReference type="PANTHER" id="PTHR47369:SF2">
    <property type="entry name" value="BTB_POZ DOMAIN-CONTAINING PROTEIN 2"/>
    <property type="match status" value="1"/>
</dbReference>
<name>A0A4R0RIJ4_9APHY</name>
<dbReference type="Proteomes" id="UP000292702">
    <property type="component" value="Unassembled WGS sequence"/>
</dbReference>
<dbReference type="Gene3D" id="3.30.710.10">
    <property type="entry name" value="Potassium Channel Kv1.1, Chain A"/>
    <property type="match status" value="1"/>
</dbReference>
<evidence type="ECO:0000313" key="3">
    <source>
        <dbReference type="Proteomes" id="UP000292702"/>
    </source>
</evidence>
<sequence>MNGHGGSSNGLGLADMRPSEAFYPNHSGTESSGPSSSAGVPATNGFTQVPTHFQLHNEAIVNHLYHAGFQTGNYADSILHVHQNAYRLHAIILSRSPLLAHLMSTSPQSGGMRNIHVPLEHEPEVSSEGFAIALGYLYSPVSLNLVHPENARTVLAAACLLGGMDELCTYAYEICRSSISVDNISEWLEFVEAIPTLSDGSSTPVEPQHLAPPRTAVFGPYAERLKNDVFNYLVVTLPTMLNINGLSSPVTPQSDGQQPADAGRDTLLQVFSRVPFDLFKAAIESPTFQIGSVQARFKFAKDAIEARKRGIGRVQGAEETVVLAFGANSLGGSAVHVTRKIRKRQLWKVNS</sequence>
<feature type="region of interest" description="Disordered" evidence="1">
    <location>
        <begin position="1"/>
        <end position="44"/>
    </location>
</feature>
<protein>
    <submittedName>
        <fullName evidence="2">Uncharacterized protein</fullName>
    </submittedName>
</protein>
<dbReference type="AlphaFoldDB" id="A0A4R0RIJ4"/>
<dbReference type="EMBL" id="RWJN01000171">
    <property type="protein sequence ID" value="TCD65625.1"/>
    <property type="molecule type" value="Genomic_DNA"/>
</dbReference>